<dbReference type="Proteomes" id="UP001140453">
    <property type="component" value="Unassembled WGS sequence"/>
</dbReference>
<evidence type="ECO:0000313" key="3">
    <source>
        <dbReference type="Proteomes" id="UP001140453"/>
    </source>
</evidence>
<accession>A0A9W8YMS5</accession>
<proteinExistence type="predicted"/>
<dbReference type="AlphaFoldDB" id="A0A9W8YMS5"/>
<name>A0A9W8YMS5_9PEZI</name>
<dbReference type="OrthoDB" id="419598at2759"/>
<dbReference type="Pfam" id="PF13460">
    <property type="entry name" value="NAD_binding_10"/>
    <property type="match status" value="1"/>
</dbReference>
<protein>
    <recommendedName>
        <fullName evidence="1">NAD(P)-binding domain-containing protein</fullName>
    </recommendedName>
</protein>
<dbReference type="InterPro" id="IPR036291">
    <property type="entry name" value="NAD(P)-bd_dom_sf"/>
</dbReference>
<dbReference type="InterPro" id="IPR051604">
    <property type="entry name" value="Ergot_Alk_Oxidoreductase"/>
</dbReference>
<organism evidence="2 3">
    <name type="scientific">Gnomoniopsis smithogilvyi</name>
    <dbReference type="NCBI Taxonomy" id="1191159"/>
    <lineage>
        <taxon>Eukaryota</taxon>
        <taxon>Fungi</taxon>
        <taxon>Dikarya</taxon>
        <taxon>Ascomycota</taxon>
        <taxon>Pezizomycotina</taxon>
        <taxon>Sordariomycetes</taxon>
        <taxon>Sordariomycetidae</taxon>
        <taxon>Diaporthales</taxon>
        <taxon>Gnomoniaceae</taxon>
        <taxon>Gnomoniopsis</taxon>
    </lineage>
</organism>
<dbReference type="PANTHER" id="PTHR43162:SF1">
    <property type="entry name" value="PRESTALK A DIFFERENTIATION PROTEIN A"/>
    <property type="match status" value="1"/>
</dbReference>
<dbReference type="Gene3D" id="3.90.25.10">
    <property type="entry name" value="UDP-galactose 4-epimerase, domain 1"/>
    <property type="match status" value="1"/>
</dbReference>
<dbReference type="InterPro" id="IPR016040">
    <property type="entry name" value="NAD(P)-bd_dom"/>
</dbReference>
<dbReference type="Gene3D" id="3.40.50.720">
    <property type="entry name" value="NAD(P)-binding Rossmann-like Domain"/>
    <property type="match status" value="1"/>
</dbReference>
<dbReference type="SUPFAM" id="SSF51735">
    <property type="entry name" value="NAD(P)-binding Rossmann-fold domains"/>
    <property type="match status" value="1"/>
</dbReference>
<sequence length="329" mass="36401">MSKKYVLTGVGGGIGSIAADFAIERRQPDQHLVFSTSSLAKPPPTKVAAWRDAGVDVVEASYENVPELTALFTGADTIAWISTWAIFHRPQQAANVLEAAKAAGVKRVVYSSFVGAGLGVDTPEGRAKDVRAELPFLPQDHALAERLIRDSGLAWNVQRNYLYQDNTAAFFSGAWKFCGDRWLNNSGGKRGAYVAREDCGRVFGALLLGGDRVEVNKAYYVSGPEAVTDREVFEYMNSVSGYKAEFVDMEDEELRAWWAERGMLADALKALESDLPIKLCQDDLLCCGQMVKWGHMEEVHDTVEKLTGRKPLGYKENFVKYEGLFPRND</sequence>
<comment type="caution">
    <text evidence="2">The sequence shown here is derived from an EMBL/GenBank/DDBJ whole genome shotgun (WGS) entry which is preliminary data.</text>
</comment>
<evidence type="ECO:0000259" key="1">
    <source>
        <dbReference type="Pfam" id="PF13460"/>
    </source>
</evidence>
<reference evidence="2" key="1">
    <citation type="submission" date="2022-10" db="EMBL/GenBank/DDBJ databases">
        <title>Tapping the CABI collections for fungal endophytes: first genome assemblies for Collariella, Neodidymelliopsis, Ascochyta clinopodiicola, Didymella pomorum, Didymosphaeria variabile, Neocosmospora piperis and Neocucurbitaria cava.</title>
        <authorList>
            <person name="Hill R."/>
        </authorList>
    </citation>
    <scope>NUCLEOTIDE SEQUENCE</scope>
    <source>
        <strain evidence="2">IMI 355082</strain>
    </source>
</reference>
<dbReference type="PANTHER" id="PTHR43162">
    <property type="match status" value="1"/>
</dbReference>
<feature type="domain" description="NAD(P)-binding" evidence="1">
    <location>
        <begin position="12"/>
        <end position="158"/>
    </location>
</feature>
<evidence type="ECO:0000313" key="2">
    <source>
        <dbReference type="EMBL" id="KAJ4387098.1"/>
    </source>
</evidence>
<keyword evidence="3" id="KW-1185">Reference proteome</keyword>
<gene>
    <name evidence="2" type="ORF">N0V93_007685</name>
</gene>
<dbReference type="EMBL" id="JAPEVB010000005">
    <property type="protein sequence ID" value="KAJ4387098.1"/>
    <property type="molecule type" value="Genomic_DNA"/>
</dbReference>